<dbReference type="EMBL" id="QWEY01000014">
    <property type="protein sequence ID" value="RGP35607.1"/>
    <property type="molecule type" value="Genomic_DNA"/>
</dbReference>
<dbReference type="AlphaFoldDB" id="A0A411YXI9"/>
<evidence type="ECO:0000256" key="6">
    <source>
        <dbReference type="SAM" id="Phobius"/>
    </source>
</evidence>
<name>A0A411YXI9_9RHOB</name>
<evidence type="ECO:0000313" key="8">
    <source>
        <dbReference type="EMBL" id="RGP35607.1"/>
    </source>
</evidence>
<evidence type="ECO:0000313" key="9">
    <source>
        <dbReference type="Proteomes" id="UP000284547"/>
    </source>
</evidence>
<dbReference type="Proteomes" id="UP000284547">
    <property type="component" value="Unassembled WGS sequence"/>
</dbReference>
<protein>
    <submittedName>
        <fullName evidence="8">EamA family transporter</fullName>
    </submittedName>
</protein>
<evidence type="ECO:0000259" key="7">
    <source>
        <dbReference type="Pfam" id="PF00892"/>
    </source>
</evidence>
<sequence>MVALGLLSLIWGYNFVVMKEVLAYADPLDFTAARTLLGALALFAYAAITRRAMPLPPWRLMVPVGLLQTALFSLLIQWALIGADAGRTVVVVYSMPFWLAGLAALLLGETLGRARLLAMALAGAGLLAILRPWEPGAISPSGLTLALLAGLVWALAAVILRRAPRGRGQTLLSLTAWQLLLGAVVLCVAALLRPSAPPRPDPYLAWALFYGSVLATGLAWALWLYILDSLTAAGAGFSTLLVPVVGLLASWFQLGERPDAFASLGIGLILAGLLAFGVVGWQRSR</sequence>
<feature type="transmembrane region" description="Helical" evidence="6">
    <location>
        <begin position="87"/>
        <end position="107"/>
    </location>
</feature>
<dbReference type="SUPFAM" id="SSF103481">
    <property type="entry name" value="Multidrug resistance efflux transporter EmrE"/>
    <property type="match status" value="2"/>
</dbReference>
<dbReference type="InterPro" id="IPR037185">
    <property type="entry name" value="EmrE-like"/>
</dbReference>
<dbReference type="Pfam" id="PF00892">
    <property type="entry name" value="EamA"/>
    <property type="match status" value="2"/>
</dbReference>
<reference evidence="8 9" key="1">
    <citation type="submission" date="2018-08" db="EMBL/GenBank/DDBJ databases">
        <title>Flavobacterium tibetense sp. nov., isolated from a wetland YonghuCo on Tibetan Plateau.</title>
        <authorList>
            <person name="Phurbu D."/>
            <person name="Lu H."/>
            <person name="Xing P."/>
        </authorList>
    </citation>
    <scope>NUCLEOTIDE SEQUENCE [LARGE SCALE GENOMIC DNA]</scope>
    <source>
        <strain evidence="8 9">DJC</strain>
    </source>
</reference>
<comment type="caution">
    <text evidence="8">The sequence shown here is derived from an EMBL/GenBank/DDBJ whole genome shotgun (WGS) entry which is preliminary data.</text>
</comment>
<feature type="transmembrane region" description="Helical" evidence="6">
    <location>
        <begin position="137"/>
        <end position="159"/>
    </location>
</feature>
<feature type="transmembrane region" description="Helical" evidence="6">
    <location>
        <begin position="204"/>
        <end position="226"/>
    </location>
</feature>
<keyword evidence="4 6" id="KW-1133">Transmembrane helix</keyword>
<proteinExistence type="inferred from homology"/>
<keyword evidence="3 6" id="KW-0812">Transmembrane</keyword>
<keyword evidence="9" id="KW-1185">Reference proteome</keyword>
<keyword evidence="5 6" id="KW-0472">Membrane</keyword>
<evidence type="ECO:0000256" key="4">
    <source>
        <dbReference type="ARBA" id="ARBA00022989"/>
    </source>
</evidence>
<organism evidence="8 9">
    <name type="scientific">Pseudotabrizicola alkalilacus</name>
    <dbReference type="NCBI Taxonomy" id="2305252"/>
    <lineage>
        <taxon>Bacteria</taxon>
        <taxon>Pseudomonadati</taxon>
        <taxon>Pseudomonadota</taxon>
        <taxon>Alphaproteobacteria</taxon>
        <taxon>Rhodobacterales</taxon>
        <taxon>Paracoccaceae</taxon>
        <taxon>Pseudotabrizicola</taxon>
    </lineage>
</organism>
<feature type="transmembrane region" description="Helical" evidence="6">
    <location>
        <begin position="28"/>
        <end position="48"/>
    </location>
</feature>
<accession>A0A411YXI9</accession>
<evidence type="ECO:0000256" key="3">
    <source>
        <dbReference type="ARBA" id="ARBA00022692"/>
    </source>
</evidence>
<evidence type="ECO:0000256" key="5">
    <source>
        <dbReference type="ARBA" id="ARBA00023136"/>
    </source>
</evidence>
<feature type="transmembrane region" description="Helical" evidence="6">
    <location>
        <begin position="233"/>
        <end position="254"/>
    </location>
</feature>
<comment type="similarity">
    <text evidence="2">Belongs to the EamA transporter family.</text>
</comment>
<evidence type="ECO:0000256" key="1">
    <source>
        <dbReference type="ARBA" id="ARBA00004141"/>
    </source>
</evidence>
<dbReference type="InterPro" id="IPR000620">
    <property type="entry name" value="EamA_dom"/>
</dbReference>
<feature type="transmembrane region" description="Helical" evidence="6">
    <location>
        <begin position="260"/>
        <end position="281"/>
    </location>
</feature>
<feature type="domain" description="EamA" evidence="7">
    <location>
        <begin position="141"/>
        <end position="274"/>
    </location>
</feature>
<dbReference type="PANTHER" id="PTHR32322">
    <property type="entry name" value="INNER MEMBRANE TRANSPORTER"/>
    <property type="match status" value="1"/>
</dbReference>
<dbReference type="OrthoDB" id="7850605at2"/>
<gene>
    <name evidence="8" type="ORF">D1012_19420</name>
</gene>
<dbReference type="InterPro" id="IPR050638">
    <property type="entry name" value="AA-Vitamin_Transporters"/>
</dbReference>
<dbReference type="GO" id="GO:0016020">
    <property type="term" value="C:membrane"/>
    <property type="evidence" value="ECO:0007669"/>
    <property type="project" value="UniProtKB-SubCell"/>
</dbReference>
<feature type="domain" description="EamA" evidence="7">
    <location>
        <begin position="6"/>
        <end position="130"/>
    </location>
</feature>
<feature type="transmembrane region" description="Helical" evidence="6">
    <location>
        <begin position="60"/>
        <end position="81"/>
    </location>
</feature>
<feature type="transmembrane region" description="Helical" evidence="6">
    <location>
        <begin position="171"/>
        <end position="192"/>
    </location>
</feature>
<comment type="subcellular location">
    <subcellularLocation>
        <location evidence="1">Membrane</location>
        <topology evidence="1">Multi-pass membrane protein</topology>
    </subcellularLocation>
</comment>
<feature type="transmembrane region" description="Helical" evidence="6">
    <location>
        <begin position="114"/>
        <end position="131"/>
    </location>
</feature>
<evidence type="ECO:0000256" key="2">
    <source>
        <dbReference type="ARBA" id="ARBA00007362"/>
    </source>
</evidence>
<dbReference type="PANTHER" id="PTHR32322:SF2">
    <property type="entry name" value="EAMA DOMAIN-CONTAINING PROTEIN"/>
    <property type="match status" value="1"/>
</dbReference>